<evidence type="ECO:0000313" key="2">
    <source>
        <dbReference type="EMBL" id="MBL1220979.1"/>
    </source>
</evidence>
<reference evidence="2 3" key="1">
    <citation type="submission" date="2020-12" db="EMBL/GenBank/DDBJ databases">
        <title>Chryseobacterium endoalhailicus sp. nov., isolated from seed of leguminous plant.</title>
        <authorList>
            <person name="Zhang X."/>
        </authorList>
    </citation>
    <scope>NUCLEOTIDE SEQUENCE [LARGE SCALE GENOMIC DNA]</scope>
    <source>
        <strain evidence="2 3">L7</strain>
    </source>
</reference>
<evidence type="ECO:0000259" key="1">
    <source>
        <dbReference type="Pfam" id="PF12680"/>
    </source>
</evidence>
<comment type="caution">
    <text evidence="2">The sequence shown here is derived from an EMBL/GenBank/DDBJ whole genome shotgun (WGS) entry which is preliminary data.</text>
</comment>
<dbReference type="Gene3D" id="3.10.450.50">
    <property type="match status" value="1"/>
</dbReference>
<dbReference type="PANTHER" id="PTHR41252">
    <property type="entry name" value="BLR2505 PROTEIN"/>
    <property type="match status" value="1"/>
</dbReference>
<dbReference type="Proteomes" id="UP000661696">
    <property type="component" value="Unassembled WGS sequence"/>
</dbReference>
<organism evidence="2 3">
    <name type="scientific">Chryseobacterium endalhagicum</name>
    <dbReference type="NCBI Taxonomy" id="2797638"/>
    <lineage>
        <taxon>Bacteria</taxon>
        <taxon>Pseudomonadati</taxon>
        <taxon>Bacteroidota</taxon>
        <taxon>Flavobacteriia</taxon>
        <taxon>Flavobacteriales</taxon>
        <taxon>Weeksellaceae</taxon>
        <taxon>Chryseobacterium group</taxon>
        <taxon>Chryseobacterium</taxon>
    </lineage>
</organism>
<gene>
    <name evidence="2" type="ORF">JET18_09030</name>
</gene>
<dbReference type="SUPFAM" id="SSF54427">
    <property type="entry name" value="NTF2-like"/>
    <property type="match status" value="1"/>
</dbReference>
<dbReference type="PANTHER" id="PTHR41252:SF1">
    <property type="entry name" value="BLR2505 PROTEIN"/>
    <property type="match status" value="1"/>
</dbReference>
<feature type="domain" description="SnoaL-like" evidence="1">
    <location>
        <begin position="24"/>
        <end position="131"/>
    </location>
</feature>
<accession>A0ABS1QEE7</accession>
<evidence type="ECO:0000313" key="3">
    <source>
        <dbReference type="Proteomes" id="UP000661696"/>
    </source>
</evidence>
<dbReference type="InterPro" id="IPR032710">
    <property type="entry name" value="NTF2-like_dom_sf"/>
</dbReference>
<dbReference type="EMBL" id="JAELVM010000001">
    <property type="protein sequence ID" value="MBL1220979.1"/>
    <property type="molecule type" value="Genomic_DNA"/>
</dbReference>
<dbReference type="Pfam" id="PF12680">
    <property type="entry name" value="SnoaL_2"/>
    <property type="match status" value="1"/>
</dbReference>
<name>A0ABS1QEE7_9FLAO</name>
<sequence>MENLNSQTIFSPDVMNVKTPEEVVQEMYNAFMTGDMEALKNTLSEDTVWVYEGPEDLPYAGIYQGKEGVLNFFAAIDDAVEILDFKVNTMISNEQTVVVLGSEKQRIKTNGQILEQKWVQVYTVENQLITRLEEYANTAAAEKLFKL</sequence>
<dbReference type="InterPro" id="IPR037401">
    <property type="entry name" value="SnoaL-like"/>
</dbReference>
<dbReference type="RefSeq" id="WP_202090274.1">
    <property type="nucleotide sequence ID" value="NZ_JAELVM010000001.1"/>
</dbReference>
<keyword evidence="3" id="KW-1185">Reference proteome</keyword>
<proteinExistence type="predicted"/>
<protein>
    <submittedName>
        <fullName evidence="2">Nuclear transport factor 2 family protein</fullName>
    </submittedName>
</protein>